<gene>
    <name evidence="4" type="ORF">TGP89_270880</name>
</gene>
<feature type="region of interest" description="Disordered" evidence="2">
    <location>
        <begin position="707"/>
        <end position="1295"/>
    </location>
</feature>
<feature type="compositionally biased region" description="Acidic residues" evidence="2">
    <location>
        <begin position="117"/>
        <end position="130"/>
    </location>
</feature>
<dbReference type="InterPro" id="IPR012677">
    <property type="entry name" value="Nucleotide-bd_a/b_plait_sf"/>
</dbReference>
<reference evidence="4 5" key="1">
    <citation type="submission" date="2014-03" db="EMBL/GenBank/DDBJ databases">
        <authorList>
            <person name="Sibley D."/>
            <person name="Venepally P."/>
            <person name="Karamycheva S."/>
            <person name="Hadjithomas M."/>
            <person name="Khan A."/>
            <person name="Brunk B."/>
            <person name="Roos D."/>
            <person name="Caler E."/>
            <person name="Lorenzi H."/>
        </authorList>
    </citation>
    <scope>NUCLEOTIDE SEQUENCE [LARGE SCALE GENOMIC DNA]</scope>
    <source>
        <strain evidence="5">p89</strain>
    </source>
</reference>
<feature type="compositionally biased region" description="Basic and acidic residues" evidence="2">
    <location>
        <begin position="41"/>
        <end position="51"/>
    </location>
</feature>
<feature type="compositionally biased region" description="Low complexity" evidence="2">
    <location>
        <begin position="805"/>
        <end position="823"/>
    </location>
</feature>
<comment type="caution">
    <text evidence="4">The sequence shown here is derived from an EMBL/GenBank/DDBJ whole genome shotgun (WGS) entry which is preliminary data.</text>
</comment>
<dbReference type="GO" id="GO:0003723">
    <property type="term" value="F:RNA binding"/>
    <property type="evidence" value="ECO:0007669"/>
    <property type="project" value="UniProtKB-UniRule"/>
</dbReference>
<feature type="compositionally biased region" description="Basic and acidic residues" evidence="2">
    <location>
        <begin position="102"/>
        <end position="116"/>
    </location>
</feature>
<evidence type="ECO:0000313" key="5">
    <source>
        <dbReference type="Proteomes" id="UP000028828"/>
    </source>
</evidence>
<feature type="compositionally biased region" description="Basic and acidic residues" evidence="2">
    <location>
        <begin position="601"/>
        <end position="610"/>
    </location>
</feature>
<feature type="region of interest" description="Disordered" evidence="2">
    <location>
        <begin position="1"/>
        <end position="441"/>
    </location>
</feature>
<dbReference type="CDD" id="cd00590">
    <property type="entry name" value="RRM_SF"/>
    <property type="match status" value="1"/>
</dbReference>
<organism evidence="4 5">
    <name type="scientific">Toxoplasma gondii p89</name>
    <dbReference type="NCBI Taxonomy" id="943119"/>
    <lineage>
        <taxon>Eukaryota</taxon>
        <taxon>Sar</taxon>
        <taxon>Alveolata</taxon>
        <taxon>Apicomplexa</taxon>
        <taxon>Conoidasida</taxon>
        <taxon>Coccidia</taxon>
        <taxon>Eucoccidiorida</taxon>
        <taxon>Eimeriorina</taxon>
        <taxon>Sarcocystidae</taxon>
        <taxon>Toxoplasma</taxon>
    </lineage>
</organism>
<feature type="compositionally biased region" description="Polar residues" evidence="2">
    <location>
        <begin position="1060"/>
        <end position="1070"/>
    </location>
</feature>
<feature type="compositionally biased region" description="Gly residues" evidence="2">
    <location>
        <begin position="883"/>
        <end position="896"/>
    </location>
</feature>
<feature type="compositionally biased region" description="Gly residues" evidence="2">
    <location>
        <begin position="923"/>
        <end position="948"/>
    </location>
</feature>
<proteinExistence type="predicted"/>
<feature type="compositionally biased region" description="Gly residues" evidence="2">
    <location>
        <begin position="1238"/>
        <end position="1249"/>
    </location>
</feature>
<dbReference type="VEuPathDB" id="ToxoDB:TGP89_270880"/>
<name>A0A086L616_TOXGO</name>
<dbReference type="SMART" id="SM00360">
    <property type="entry name" value="RRM"/>
    <property type="match status" value="1"/>
</dbReference>
<feature type="compositionally biased region" description="Low complexity" evidence="2">
    <location>
        <begin position="356"/>
        <end position="370"/>
    </location>
</feature>
<feature type="compositionally biased region" description="Gly residues" evidence="2">
    <location>
        <begin position="647"/>
        <end position="659"/>
    </location>
</feature>
<feature type="compositionally biased region" description="Polar residues" evidence="2">
    <location>
        <begin position="315"/>
        <end position="333"/>
    </location>
</feature>
<dbReference type="EMBL" id="AEYI02000065">
    <property type="protein sequence ID" value="KFG52084.1"/>
    <property type="molecule type" value="Genomic_DNA"/>
</dbReference>
<protein>
    <submittedName>
        <fullName evidence="4">RNA recognition motif-containing protein</fullName>
    </submittedName>
</protein>
<feature type="compositionally biased region" description="Gly residues" evidence="2">
    <location>
        <begin position="761"/>
        <end position="771"/>
    </location>
</feature>
<keyword evidence="1" id="KW-0694">RNA-binding</keyword>
<evidence type="ECO:0000256" key="1">
    <source>
        <dbReference type="PROSITE-ProRule" id="PRU00176"/>
    </source>
</evidence>
<feature type="compositionally biased region" description="Polar residues" evidence="2">
    <location>
        <begin position="625"/>
        <end position="635"/>
    </location>
</feature>
<feature type="domain" description="RRM" evidence="3">
    <location>
        <begin position="1299"/>
        <end position="1374"/>
    </location>
</feature>
<feature type="compositionally biased region" description="Basic and acidic residues" evidence="2">
    <location>
        <begin position="1227"/>
        <end position="1237"/>
    </location>
</feature>
<dbReference type="PROSITE" id="PS50102">
    <property type="entry name" value="RRM"/>
    <property type="match status" value="1"/>
</dbReference>
<feature type="compositionally biased region" description="Low complexity" evidence="2">
    <location>
        <begin position="294"/>
        <end position="312"/>
    </location>
</feature>
<feature type="compositionally biased region" description="Basic and acidic residues" evidence="2">
    <location>
        <begin position="69"/>
        <end position="88"/>
    </location>
</feature>
<feature type="compositionally biased region" description="Basic and acidic residues" evidence="2">
    <location>
        <begin position="182"/>
        <end position="202"/>
    </location>
</feature>
<dbReference type="Pfam" id="PF00076">
    <property type="entry name" value="RRM_1"/>
    <property type="match status" value="1"/>
</dbReference>
<feature type="compositionally biased region" description="Pro residues" evidence="2">
    <location>
        <begin position="380"/>
        <end position="389"/>
    </location>
</feature>
<sequence>MIGVSVAGVTSAEHGADPAEVEEVAGDEESFSHFGTSEQLNARDDLDAGLKEDDDVAYDEEELPPGLPLEHDLDSGEFARDEDRRGDELAEYSGEGEGPWDDLSRDDGAEEGREVVEGGEDVEEGDAVEGGEERREDFADDAGAAECADAGEEDYQQAEEGRTNEDGRENGGDGLGAAGKGEQAHEQQSEVPGHEQGEREEDRDGGDETAGKRKKRKKSGKKKFSFPPGVAAGGGPSRGPVVIKPPPPPPGTTGTPAPPPMPRVIHPKRPHHPPPPPSPRSGPPPPGGLQILTAPSARPSPGGARPPSGRAPFFSGSTGTSLTHASTPASCVSSHAGARSSPTPFTQHPPPPPPASASAPATLGASPSPSHVQQSNGPMRDPPPFPRGPPSGGRPGTSSLDIRAAGPAGMRGVGAHGAASAGGTPPPPPSGTVGSAGVASVPTIISPPHPVCPLQGRGSRAGGPIVLNPPVSSQDGSTLPPYLGEAHAAASVSPDLAGHAANPLAVGVGGRGPRVAAGPRPGFHRSHNEETVAAGYKGSGSAPPAGQPLPGRFGDVRMGGWSGKEPGVVPGMEGAPGGLEGPKGQPSGPFHASPASVYPSGRREEAHGGDRLPPYGYGHAHLDDSGQSAPASVSQRPGRRPVILSAGAGGRAGGPGGPQGWEAQALPPEQAPGYRGGQGSVPQEPGSGAFYESPQAYGFPNRVKRERELSSVPAVPPRFETGPGGRPPEEGGMDSGSPPAFHRAVPGHAGGSPAGTHGSDTGYGSGMGRSTGRGPRPDFASPTADIRDIRRRPEGGPLPGHHPVHSGALGLHSGVSGGSSFAGESGGGVHGGAPRGGGPWGGGSPRGSGPGMGPPDGRSQGFRRGPPSDDRSGYGGEAPSSGTGVGPWGGAPGGGPERSSDMAAGDSRGGFWSRSQLASSGQQSGGGLPFCGPESSGGRGLQVGGWRGLQGDDWRSETAAGRTAMGRASDAIPARAASNQQGGGSGVAWHQGSGDFLEHPNADGGSGAHSQRHLQLPGAHPSSQGERGLPGLAPESSRGQGTQAGFGVSCASPHAHAGSSAWQQQASRPPQSEEEAHFRHTGRSRAQAGQGFPQAGSGWSGGKEEASDFPSSWEPWQASHQAGAGGAEAPGGDQAWYENVEQPASAQKASGGHLGRGREVEEVPGPHSRRHKDGDRGQRGWDQSSPGYSAGRYYEAGERQSLRQPQNTKGSEREGGVWGQTGSSYVDPRDSSGRRGDGGNSTRGGGHGATRGTPHYGRDGEYGRPGGRGAEGHGGDSGLPGNSLRAHATPGPNAEQKGFTVIVTNVPVDLSAADLHQAFSAVGPLLRTDIMLSSSGERTGRVCFTFSTWQAAEDAVSRFDGGDLNGRCIRVFME</sequence>
<feature type="compositionally biased region" description="Basic and acidic residues" evidence="2">
    <location>
        <begin position="159"/>
        <end position="171"/>
    </location>
</feature>
<dbReference type="Proteomes" id="UP000028828">
    <property type="component" value="Unassembled WGS sequence"/>
</dbReference>
<dbReference type="SUPFAM" id="SSF54928">
    <property type="entry name" value="RNA-binding domain, RBD"/>
    <property type="match status" value="1"/>
</dbReference>
<feature type="compositionally biased region" description="Pro residues" evidence="2">
    <location>
        <begin position="273"/>
        <end position="287"/>
    </location>
</feature>
<feature type="region of interest" description="Disordered" evidence="2">
    <location>
        <begin position="559"/>
        <end position="695"/>
    </location>
</feature>
<evidence type="ECO:0000313" key="4">
    <source>
        <dbReference type="EMBL" id="KFG52084.1"/>
    </source>
</evidence>
<dbReference type="InterPro" id="IPR035979">
    <property type="entry name" value="RBD_domain_sf"/>
</dbReference>
<accession>A0A086L616</accession>
<evidence type="ECO:0000256" key="2">
    <source>
        <dbReference type="SAM" id="MobiDB-lite"/>
    </source>
</evidence>
<feature type="compositionally biased region" description="Basic and acidic residues" evidence="2">
    <location>
        <begin position="785"/>
        <end position="794"/>
    </location>
</feature>
<feature type="compositionally biased region" description="Acidic residues" evidence="2">
    <location>
        <begin position="52"/>
        <end position="63"/>
    </location>
</feature>
<evidence type="ECO:0000259" key="3">
    <source>
        <dbReference type="PROSITE" id="PS50102"/>
    </source>
</evidence>
<dbReference type="Gene3D" id="3.30.70.330">
    <property type="match status" value="1"/>
</dbReference>
<feature type="compositionally biased region" description="Basic residues" evidence="2">
    <location>
        <begin position="212"/>
        <end position="224"/>
    </location>
</feature>
<feature type="compositionally biased region" description="Gly residues" evidence="2">
    <location>
        <begin position="824"/>
        <end position="851"/>
    </location>
</feature>
<feature type="compositionally biased region" description="Acidic residues" evidence="2">
    <location>
        <begin position="19"/>
        <end position="29"/>
    </location>
</feature>
<feature type="compositionally biased region" description="Pro residues" evidence="2">
    <location>
        <begin position="243"/>
        <end position="262"/>
    </location>
</feature>
<dbReference type="InterPro" id="IPR000504">
    <property type="entry name" value="RRM_dom"/>
</dbReference>